<dbReference type="AlphaFoldDB" id="A0AAD6MQC5"/>
<dbReference type="Proteomes" id="UP001215712">
    <property type="component" value="Unassembled WGS sequence"/>
</dbReference>
<evidence type="ECO:0000256" key="1">
    <source>
        <dbReference type="SAM" id="MobiDB-lite"/>
    </source>
</evidence>
<reference evidence="2" key="1">
    <citation type="journal article" date="2023" name="IMA Fungus">
        <title>Comparative genomic study of the Penicillium genus elucidates a diverse pangenome and 15 lateral gene transfer events.</title>
        <authorList>
            <person name="Petersen C."/>
            <person name="Sorensen T."/>
            <person name="Nielsen M.R."/>
            <person name="Sondergaard T.E."/>
            <person name="Sorensen J.L."/>
            <person name="Fitzpatrick D.A."/>
            <person name="Frisvad J.C."/>
            <person name="Nielsen K.L."/>
        </authorList>
    </citation>
    <scope>NUCLEOTIDE SEQUENCE</scope>
    <source>
        <strain evidence="2">IBT 17514</strain>
    </source>
</reference>
<proteinExistence type="predicted"/>
<reference evidence="2" key="2">
    <citation type="submission" date="2023-01" db="EMBL/GenBank/DDBJ databases">
        <authorList>
            <person name="Petersen C."/>
        </authorList>
    </citation>
    <scope>NUCLEOTIDE SEQUENCE</scope>
    <source>
        <strain evidence="2">IBT 17514</strain>
    </source>
</reference>
<evidence type="ECO:0000313" key="3">
    <source>
        <dbReference type="Proteomes" id="UP001215712"/>
    </source>
</evidence>
<comment type="caution">
    <text evidence="2">The sequence shown here is derived from an EMBL/GenBank/DDBJ whole genome shotgun (WGS) entry which is preliminary data.</text>
</comment>
<organism evidence="2 3">
    <name type="scientific">Penicillium malachiteum</name>
    <dbReference type="NCBI Taxonomy" id="1324776"/>
    <lineage>
        <taxon>Eukaryota</taxon>
        <taxon>Fungi</taxon>
        <taxon>Dikarya</taxon>
        <taxon>Ascomycota</taxon>
        <taxon>Pezizomycotina</taxon>
        <taxon>Eurotiomycetes</taxon>
        <taxon>Eurotiomycetidae</taxon>
        <taxon>Eurotiales</taxon>
        <taxon>Aspergillaceae</taxon>
        <taxon>Penicillium</taxon>
    </lineage>
</organism>
<accession>A0AAD6MQC5</accession>
<gene>
    <name evidence="2" type="ORF">N7493_011761</name>
</gene>
<dbReference type="EMBL" id="JAQJAN010000023">
    <property type="protein sequence ID" value="KAJ5703372.1"/>
    <property type="molecule type" value="Genomic_DNA"/>
</dbReference>
<name>A0AAD6MQC5_9EURO</name>
<feature type="region of interest" description="Disordered" evidence="1">
    <location>
        <begin position="109"/>
        <end position="128"/>
    </location>
</feature>
<protein>
    <submittedName>
        <fullName evidence="2">Uncharacterized protein</fullName>
    </submittedName>
</protein>
<evidence type="ECO:0000313" key="2">
    <source>
        <dbReference type="EMBL" id="KAJ5703372.1"/>
    </source>
</evidence>
<keyword evidence="3" id="KW-1185">Reference proteome</keyword>
<sequence>MGVVLQGLEDSCQAIEAIRREGAEVSLSDYNSVPAQTFGSIDEPLVVDDDNDEEDRKVELQSPVKQSVLAEADDWHPTFVRHLMETRSQPTGGQFATGTYMAEAIIPSSETSRQNVTSEAQPNSTTGMSVSTLLSSHISPQIPVSTSRNPIKRSEYELARGFDFINELLDEGVNWEQIRQLYKDEFQVERSLAGLTNWHSTCKITRSTQGKKRKSGNVVSRAHLSRLREIS</sequence>